<reference evidence="4 5" key="1">
    <citation type="journal article" date="2023" name="Elife">
        <title>Identification of key yeast species and microbe-microbe interactions impacting larval growth of Drosophila in the wild.</title>
        <authorList>
            <person name="Mure A."/>
            <person name="Sugiura Y."/>
            <person name="Maeda R."/>
            <person name="Honda K."/>
            <person name="Sakurai N."/>
            <person name="Takahashi Y."/>
            <person name="Watada M."/>
            <person name="Katoh T."/>
            <person name="Gotoh A."/>
            <person name="Gotoh Y."/>
            <person name="Taniguchi I."/>
            <person name="Nakamura K."/>
            <person name="Hayashi T."/>
            <person name="Katayama T."/>
            <person name="Uemura T."/>
            <person name="Hattori Y."/>
        </authorList>
    </citation>
    <scope>NUCLEOTIDE SEQUENCE [LARGE SCALE GENOMIC DNA]</scope>
    <source>
        <strain evidence="4 5">SC-9</strain>
    </source>
</reference>
<evidence type="ECO:0000313" key="4">
    <source>
        <dbReference type="EMBL" id="GMM35082.1"/>
    </source>
</evidence>
<dbReference type="RefSeq" id="XP_064852082.1">
    <property type="nucleotide sequence ID" value="XM_064996010.1"/>
</dbReference>
<sequence length="483" mass="54760">MSYNSPGIPLHNIKNCYNNPHLTFLSNSNVTIMNSPLTNNDHNNHPDTMLLNSFNYDPQSFVLPDLATLNIANYSPQPMVSHRLRNWPPAGLGVFPNNQLQNPPAFNQVHLERIDNLTEEVKQWKGSYRNLSNEFIKSKQDFESQISNLKEQLALTQGAKNPYQPRQLSFDTSSNTVGFDKSMNTNDNKEEYCHDFSIKLDQKNTLPLNHNEYHHSHTNSLGSISFSVDNNATKPMTLNDATESIPLVNSLSDVKTLETPNTSRDSIITTSGISSPSPSPSPSPSTSARLNHRTAFIGINSPIGMIIQYLTVKEMGPYALESGAVISGYKYAAEQQLYITTTPREPKSKSATKMPEFHMDRSITILSELLKEWFQPNLDKFGHCVSSMECQYRTKWRSKAGDKKYYLFRKAIINFILRELRRSPGSSDKSKVVEKLIDKIEKFRVDHKTGSKISFDKLSKIIRNNEGILIAACRKESNQQSYW</sequence>
<evidence type="ECO:0000259" key="3">
    <source>
        <dbReference type="Pfam" id="PF12550"/>
    </source>
</evidence>
<evidence type="ECO:0000313" key="5">
    <source>
        <dbReference type="Proteomes" id="UP001360560"/>
    </source>
</evidence>
<dbReference type="GeneID" id="90073061"/>
<dbReference type="EMBL" id="BTFZ01000004">
    <property type="protein sequence ID" value="GMM35082.1"/>
    <property type="molecule type" value="Genomic_DNA"/>
</dbReference>
<dbReference type="AlphaFoldDB" id="A0AAV5QJV7"/>
<protein>
    <recommendedName>
        <fullName evidence="3">Transcription activator GCR1-like domain-containing protein</fullName>
    </recommendedName>
</protein>
<evidence type="ECO:0000256" key="1">
    <source>
        <dbReference type="SAM" id="Coils"/>
    </source>
</evidence>
<gene>
    <name evidence="4" type="ORF">DASC09_024070</name>
</gene>
<comment type="caution">
    <text evidence="4">The sequence shown here is derived from an EMBL/GenBank/DDBJ whole genome shotgun (WGS) entry which is preliminary data.</text>
</comment>
<feature type="domain" description="Transcription activator GCR1-like" evidence="3">
    <location>
        <begin position="357"/>
        <end position="444"/>
    </location>
</feature>
<proteinExistence type="predicted"/>
<feature type="compositionally biased region" description="Low complexity" evidence="2">
    <location>
        <begin position="266"/>
        <end position="276"/>
    </location>
</feature>
<keyword evidence="5" id="KW-1185">Reference proteome</keyword>
<organism evidence="4 5">
    <name type="scientific">Saccharomycopsis crataegensis</name>
    <dbReference type="NCBI Taxonomy" id="43959"/>
    <lineage>
        <taxon>Eukaryota</taxon>
        <taxon>Fungi</taxon>
        <taxon>Dikarya</taxon>
        <taxon>Ascomycota</taxon>
        <taxon>Saccharomycotina</taxon>
        <taxon>Saccharomycetes</taxon>
        <taxon>Saccharomycopsidaceae</taxon>
        <taxon>Saccharomycopsis</taxon>
    </lineage>
</organism>
<dbReference type="Proteomes" id="UP001360560">
    <property type="component" value="Unassembled WGS sequence"/>
</dbReference>
<feature type="region of interest" description="Disordered" evidence="2">
    <location>
        <begin position="256"/>
        <end position="289"/>
    </location>
</feature>
<name>A0AAV5QJV7_9ASCO</name>
<dbReference type="InterPro" id="IPR022210">
    <property type="entry name" value="TF_GCR1-like"/>
</dbReference>
<evidence type="ECO:0000256" key="2">
    <source>
        <dbReference type="SAM" id="MobiDB-lite"/>
    </source>
</evidence>
<dbReference type="Pfam" id="PF12550">
    <property type="entry name" value="GCR1_C"/>
    <property type="match status" value="1"/>
</dbReference>
<accession>A0AAV5QJV7</accession>
<keyword evidence="1" id="KW-0175">Coiled coil</keyword>
<feature type="compositionally biased region" description="Polar residues" evidence="2">
    <location>
        <begin position="256"/>
        <end position="265"/>
    </location>
</feature>
<feature type="coiled-coil region" evidence="1">
    <location>
        <begin position="114"/>
        <end position="159"/>
    </location>
</feature>